<dbReference type="Proteomes" id="UP000054007">
    <property type="component" value="Unassembled WGS sequence"/>
</dbReference>
<accession>A0A0D7BFS2</accession>
<gene>
    <name evidence="1" type="ORF">CYLTODRAFT_453094</name>
</gene>
<protein>
    <submittedName>
        <fullName evidence="1">Uncharacterized protein</fullName>
    </submittedName>
</protein>
<keyword evidence="2" id="KW-1185">Reference proteome</keyword>
<organism evidence="1 2">
    <name type="scientific">Cylindrobasidium torrendii FP15055 ss-10</name>
    <dbReference type="NCBI Taxonomy" id="1314674"/>
    <lineage>
        <taxon>Eukaryota</taxon>
        <taxon>Fungi</taxon>
        <taxon>Dikarya</taxon>
        <taxon>Basidiomycota</taxon>
        <taxon>Agaricomycotina</taxon>
        <taxon>Agaricomycetes</taxon>
        <taxon>Agaricomycetidae</taxon>
        <taxon>Agaricales</taxon>
        <taxon>Marasmiineae</taxon>
        <taxon>Physalacriaceae</taxon>
        <taxon>Cylindrobasidium</taxon>
    </lineage>
</organism>
<sequence>MRAILPSEIQRTRLCMPVRRLFARKNENMRASFPSSCGLFPDLSPHPGKVNLRYWPYYLNLVSIALHGYAYPRRQSLHLALVYFPALPYFAMRSCLLVQQIQPRSAIRGKHNAFDYRKPPSTGADSDNRADQDGLLLPWARHTASWVDGVIRGLAQRWELPARLDSG</sequence>
<evidence type="ECO:0000313" key="2">
    <source>
        <dbReference type="Proteomes" id="UP000054007"/>
    </source>
</evidence>
<dbReference type="EMBL" id="KN880493">
    <property type="protein sequence ID" value="KIY68959.1"/>
    <property type="molecule type" value="Genomic_DNA"/>
</dbReference>
<proteinExistence type="predicted"/>
<evidence type="ECO:0000313" key="1">
    <source>
        <dbReference type="EMBL" id="KIY68959.1"/>
    </source>
</evidence>
<dbReference type="AlphaFoldDB" id="A0A0D7BFS2"/>
<name>A0A0D7BFS2_9AGAR</name>
<reference evidence="1 2" key="1">
    <citation type="journal article" date="2015" name="Fungal Genet. Biol.">
        <title>Evolution of novel wood decay mechanisms in Agaricales revealed by the genome sequences of Fistulina hepatica and Cylindrobasidium torrendii.</title>
        <authorList>
            <person name="Floudas D."/>
            <person name="Held B.W."/>
            <person name="Riley R."/>
            <person name="Nagy L.G."/>
            <person name="Koehler G."/>
            <person name="Ransdell A.S."/>
            <person name="Younus H."/>
            <person name="Chow J."/>
            <person name="Chiniquy J."/>
            <person name="Lipzen A."/>
            <person name="Tritt A."/>
            <person name="Sun H."/>
            <person name="Haridas S."/>
            <person name="LaButti K."/>
            <person name="Ohm R.A."/>
            <person name="Kues U."/>
            <person name="Blanchette R.A."/>
            <person name="Grigoriev I.V."/>
            <person name="Minto R.E."/>
            <person name="Hibbett D.S."/>
        </authorList>
    </citation>
    <scope>NUCLEOTIDE SEQUENCE [LARGE SCALE GENOMIC DNA]</scope>
    <source>
        <strain evidence="1 2">FP15055 ss-10</strain>
    </source>
</reference>